<name>A0A8X6YWA0_9ARAC</name>
<organism evidence="1 2">
    <name type="scientific">Trichonephila inaurata madagascariensis</name>
    <dbReference type="NCBI Taxonomy" id="2747483"/>
    <lineage>
        <taxon>Eukaryota</taxon>
        <taxon>Metazoa</taxon>
        <taxon>Ecdysozoa</taxon>
        <taxon>Arthropoda</taxon>
        <taxon>Chelicerata</taxon>
        <taxon>Arachnida</taxon>
        <taxon>Araneae</taxon>
        <taxon>Araneomorphae</taxon>
        <taxon>Entelegynae</taxon>
        <taxon>Araneoidea</taxon>
        <taxon>Nephilidae</taxon>
        <taxon>Trichonephila</taxon>
        <taxon>Trichonephila inaurata</taxon>
    </lineage>
</organism>
<evidence type="ECO:0000313" key="1">
    <source>
        <dbReference type="EMBL" id="GFY78375.1"/>
    </source>
</evidence>
<gene>
    <name evidence="1" type="ORF">TNIN_444821</name>
</gene>
<dbReference type="OrthoDB" id="9946895at2759"/>
<reference evidence="1" key="1">
    <citation type="submission" date="2020-08" db="EMBL/GenBank/DDBJ databases">
        <title>Multicomponent nature underlies the extraordinary mechanical properties of spider dragline silk.</title>
        <authorList>
            <person name="Kono N."/>
            <person name="Nakamura H."/>
            <person name="Mori M."/>
            <person name="Yoshida Y."/>
            <person name="Ohtoshi R."/>
            <person name="Malay A.D."/>
            <person name="Moran D.A.P."/>
            <person name="Tomita M."/>
            <person name="Numata K."/>
            <person name="Arakawa K."/>
        </authorList>
    </citation>
    <scope>NUCLEOTIDE SEQUENCE</scope>
</reference>
<dbReference type="AlphaFoldDB" id="A0A8X6YWA0"/>
<dbReference type="Proteomes" id="UP000886998">
    <property type="component" value="Unassembled WGS sequence"/>
</dbReference>
<proteinExistence type="predicted"/>
<keyword evidence="2" id="KW-1185">Reference proteome</keyword>
<protein>
    <submittedName>
        <fullName evidence="1">Uncharacterized protein</fullName>
    </submittedName>
</protein>
<comment type="caution">
    <text evidence="1">The sequence shown here is derived from an EMBL/GenBank/DDBJ whole genome shotgun (WGS) entry which is preliminary data.</text>
</comment>
<accession>A0A8X6YWA0</accession>
<dbReference type="EMBL" id="BMAV01022970">
    <property type="protein sequence ID" value="GFY78375.1"/>
    <property type="molecule type" value="Genomic_DNA"/>
</dbReference>
<evidence type="ECO:0000313" key="2">
    <source>
        <dbReference type="Proteomes" id="UP000886998"/>
    </source>
</evidence>
<sequence length="125" mass="13879">MPALDSGHFLTRTLNTQSLRKPFYLLYFNPTQLVSIQNPPPQSQKPLSIPPLQTKTTIGLSNLFTTTHTPPDREVVTPRPLLVQPPCLLSEHTPGCFLTSLILPYPRKGEGEAANSTAKRPHRTV</sequence>